<feature type="compositionally biased region" description="Acidic residues" evidence="4">
    <location>
        <begin position="159"/>
        <end position="175"/>
    </location>
</feature>
<dbReference type="Proteomes" id="UP000250266">
    <property type="component" value="Unassembled WGS sequence"/>
</dbReference>
<evidence type="ECO:0000313" key="7">
    <source>
        <dbReference type="Proteomes" id="UP000250266"/>
    </source>
</evidence>
<dbReference type="InterPro" id="IPR004827">
    <property type="entry name" value="bZIP"/>
</dbReference>
<name>A0A8E2EE23_9PEZI</name>
<feature type="region of interest" description="Disordered" evidence="4">
    <location>
        <begin position="83"/>
        <end position="109"/>
    </location>
</feature>
<dbReference type="InterPro" id="IPR046347">
    <property type="entry name" value="bZIP_sf"/>
</dbReference>
<feature type="compositionally biased region" description="Polar residues" evidence="4">
    <location>
        <begin position="503"/>
        <end position="517"/>
    </location>
</feature>
<feature type="region of interest" description="Disordered" evidence="4">
    <location>
        <begin position="567"/>
        <end position="645"/>
    </location>
</feature>
<feature type="domain" description="BZIP" evidence="5">
    <location>
        <begin position="231"/>
        <end position="282"/>
    </location>
</feature>
<dbReference type="PROSITE" id="PS50217">
    <property type="entry name" value="BZIP"/>
    <property type="match status" value="1"/>
</dbReference>
<dbReference type="Gene3D" id="1.20.5.170">
    <property type="match status" value="1"/>
</dbReference>
<feature type="compositionally biased region" description="Polar residues" evidence="4">
    <location>
        <begin position="12"/>
        <end position="32"/>
    </location>
</feature>
<evidence type="ECO:0000256" key="3">
    <source>
        <dbReference type="ARBA" id="ARBA00023163"/>
    </source>
</evidence>
<evidence type="ECO:0000259" key="5">
    <source>
        <dbReference type="PROSITE" id="PS50217"/>
    </source>
</evidence>
<feature type="region of interest" description="Disordered" evidence="4">
    <location>
        <begin position="1"/>
        <end position="42"/>
    </location>
</feature>
<dbReference type="PANTHER" id="PTHR23351:SF24">
    <property type="entry name" value="ACTIVATING TRANSCRIPTION FACTOR 3-RELATED"/>
    <property type="match status" value="1"/>
</dbReference>
<evidence type="ECO:0000313" key="6">
    <source>
        <dbReference type="EMBL" id="OCK82330.1"/>
    </source>
</evidence>
<reference evidence="6 7" key="1">
    <citation type="journal article" date="2016" name="Nat. Commun.">
        <title>Ectomycorrhizal ecology is imprinted in the genome of the dominant symbiotic fungus Cenococcum geophilum.</title>
        <authorList>
            <consortium name="DOE Joint Genome Institute"/>
            <person name="Peter M."/>
            <person name="Kohler A."/>
            <person name="Ohm R.A."/>
            <person name="Kuo A."/>
            <person name="Krutzmann J."/>
            <person name="Morin E."/>
            <person name="Arend M."/>
            <person name="Barry K.W."/>
            <person name="Binder M."/>
            <person name="Choi C."/>
            <person name="Clum A."/>
            <person name="Copeland A."/>
            <person name="Grisel N."/>
            <person name="Haridas S."/>
            <person name="Kipfer T."/>
            <person name="LaButti K."/>
            <person name="Lindquist E."/>
            <person name="Lipzen A."/>
            <person name="Maire R."/>
            <person name="Meier B."/>
            <person name="Mihaltcheva S."/>
            <person name="Molinier V."/>
            <person name="Murat C."/>
            <person name="Poggeler S."/>
            <person name="Quandt C.A."/>
            <person name="Sperisen C."/>
            <person name="Tritt A."/>
            <person name="Tisserant E."/>
            <person name="Crous P.W."/>
            <person name="Henrissat B."/>
            <person name="Nehls U."/>
            <person name="Egli S."/>
            <person name="Spatafora J.W."/>
            <person name="Grigoriev I.V."/>
            <person name="Martin F.M."/>
        </authorList>
    </citation>
    <scope>NUCLEOTIDE SEQUENCE [LARGE SCALE GENOMIC DNA]</scope>
    <source>
        <strain evidence="6 7">CBS 459.81</strain>
    </source>
</reference>
<dbReference type="SMART" id="SM00338">
    <property type="entry name" value="BRLZ"/>
    <property type="match status" value="1"/>
</dbReference>
<feature type="region of interest" description="Disordered" evidence="4">
    <location>
        <begin position="122"/>
        <end position="247"/>
    </location>
</feature>
<dbReference type="AlphaFoldDB" id="A0A8E2EE23"/>
<feature type="compositionally biased region" description="Low complexity" evidence="4">
    <location>
        <begin position="90"/>
        <end position="107"/>
    </location>
</feature>
<feature type="region of interest" description="Disordered" evidence="4">
    <location>
        <begin position="326"/>
        <end position="540"/>
    </location>
</feature>
<evidence type="ECO:0000256" key="2">
    <source>
        <dbReference type="ARBA" id="ARBA00023125"/>
    </source>
</evidence>
<organism evidence="6 7">
    <name type="scientific">Lepidopterella palustris CBS 459.81</name>
    <dbReference type="NCBI Taxonomy" id="1314670"/>
    <lineage>
        <taxon>Eukaryota</taxon>
        <taxon>Fungi</taxon>
        <taxon>Dikarya</taxon>
        <taxon>Ascomycota</taxon>
        <taxon>Pezizomycotina</taxon>
        <taxon>Dothideomycetes</taxon>
        <taxon>Pleosporomycetidae</taxon>
        <taxon>Mytilinidiales</taxon>
        <taxon>Argynnaceae</taxon>
        <taxon>Lepidopterella</taxon>
    </lineage>
</organism>
<evidence type="ECO:0000256" key="4">
    <source>
        <dbReference type="SAM" id="MobiDB-lite"/>
    </source>
</evidence>
<proteinExistence type="predicted"/>
<accession>A0A8E2EE23</accession>
<dbReference type="GO" id="GO:0003677">
    <property type="term" value="F:DNA binding"/>
    <property type="evidence" value="ECO:0007669"/>
    <property type="project" value="UniProtKB-KW"/>
</dbReference>
<dbReference type="SUPFAM" id="SSF57959">
    <property type="entry name" value="Leucine zipper domain"/>
    <property type="match status" value="1"/>
</dbReference>
<feature type="compositionally biased region" description="Polar residues" evidence="4">
    <location>
        <begin position="429"/>
        <end position="453"/>
    </location>
</feature>
<protein>
    <recommendedName>
        <fullName evidence="5">BZIP domain-containing protein</fullName>
    </recommendedName>
</protein>
<dbReference type="Pfam" id="PF00170">
    <property type="entry name" value="bZIP_1"/>
    <property type="match status" value="1"/>
</dbReference>
<dbReference type="CDD" id="cd14687">
    <property type="entry name" value="bZIP_ATF2"/>
    <property type="match status" value="1"/>
</dbReference>
<dbReference type="PANTHER" id="PTHR23351">
    <property type="entry name" value="FOS TRANSCRIPTION FACTOR-RELATED"/>
    <property type="match status" value="1"/>
</dbReference>
<dbReference type="GO" id="GO:0003700">
    <property type="term" value="F:DNA-binding transcription factor activity"/>
    <property type="evidence" value="ECO:0007669"/>
    <property type="project" value="InterPro"/>
</dbReference>
<keyword evidence="7" id="KW-1185">Reference proteome</keyword>
<gene>
    <name evidence="6" type="ORF">K432DRAFT_225015</name>
</gene>
<dbReference type="GO" id="GO:0006357">
    <property type="term" value="P:regulation of transcription by RNA polymerase II"/>
    <property type="evidence" value="ECO:0007669"/>
    <property type="project" value="InterPro"/>
</dbReference>
<feature type="compositionally biased region" description="Basic and acidic residues" evidence="4">
    <location>
        <begin position="229"/>
        <end position="242"/>
    </location>
</feature>
<feature type="compositionally biased region" description="Basic and acidic residues" evidence="4">
    <location>
        <begin position="194"/>
        <end position="205"/>
    </location>
</feature>
<keyword evidence="3" id="KW-0804">Transcription</keyword>
<dbReference type="EMBL" id="KV744891">
    <property type="protein sequence ID" value="OCK82330.1"/>
    <property type="molecule type" value="Genomic_DNA"/>
</dbReference>
<keyword evidence="2" id="KW-0238">DNA-binding</keyword>
<dbReference type="PROSITE" id="PS00036">
    <property type="entry name" value="BZIP_BASIC"/>
    <property type="match status" value="1"/>
</dbReference>
<sequence length="645" mass="69788">MAHETYNGRFIPSQSRSPPSRNLNSISFSNQKGKARTDSGYISDCATSLDHQTFDNDGDNVQSSLSNSVRFFDYSSHSNLPTPNYRLGTASPDSSAHHSPSFESSSSFEEDILRTMDEKYPHDLHWAGPSGDEAGGNPALHNHHGPSDNSNPDVGTVDQDQDEGDDSDSDFDSENGLERIGDQDTETGAQADLTGERAATEKELTGDTPPKLKGGRKRKDPPAGEEDEAARAKRERNLERNRQAASKCRLKKKEHTNALEEKCRALANANNSLRAYTQSLNEARLVLLNDVLLASYNSSDPRLHLYLQQRVNTNVQHTPLLPVGGYNPLQPPLSQPNNRLPTLNFGSSNPVQGLPGQPSNRLAPGNHFAMYDSAPRSSSQPGNRPPASSVFGGYHPVQSSPSQQDNRPSAGTNFGSYNAEQSPLGHPSNGLQASSNFGSPNTPGHSRNTSADTPSPEYPPGPQYNQLPYRFPQGGYQQNTHIPRPSVDSGLGNLSLESPAHSRVNSVNANVSTSQQAPRGPVFGAAPPQASMGPPPPQYNFNVSYPGADRNARSQSFGQQVQSSIPTFFGDLNPVQSFGTGHTPVVPPSMPQPNDSQSDSLEDSLRQGLQEALREDALRQDALRQDALRESDDGEVLESQSHHQG</sequence>
<keyword evidence="1" id="KW-0805">Transcription regulation</keyword>
<feature type="compositionally biased region" description="Polar residues" evidence="4">
    <location>
        <begin position="397"/>
        <end position="421"/>
    </location>
</feature>
<feature type="compositionally biased region" description="Basic and acidic residues" evidence="4">
    <location>
        <begin position="612"/>
        <end position="631"/>
    </location>
</feature>
<evidence type="ECO:0000256" key="1">
    <source>
        <dbReference type="ARBA" id="ARBA00023015"/>
    </source>
</evidence>
<dbReference type="InterPro" id="IPR000837">
    <property type="entry name" value="AP-1"/>
</dbReference>